<dbReference type="InterPro" id="IPR036291">
    <property type="entry name" value="NAD(P)-bd_dom_sf"/>
</dbReference>
<dbReference type="Pfam" id="PF08240">
    <property type="entry name" value="ADH_N"/>
    <property type="match status" value="1"/>
</dbReference>
<dbReference type="EMBL" id="MBDO02000109">
    <property type="protein sequence ID" value="RLN62889.1"/>
    <property type="molecule type" value="Genomic_DNA"/>
</dbReference>
<evidence type="ECO:0000313" key="6">
    <source>
        <dbReference type="EMBL" id="RLN68386.1"/>
    </source>
</evidence>
<organism evidence="5 7">
    <name type="scientific">Phytophthora kernoviae</name>
    <dbReference type="NCBI Taxonomy" id="325452"/>
    <lineage>
        <taxon>Eukaryota</taxon>
        <taxon>Sar</taxon>
        <taxon>Stramenopiles</taxon>
        <taxon>Oomycota</taxon>
        <taxon>Peronosporomycetes</taxon>
        <taxon>Peronosporales</taxon>
        <taxon>Peronosporaceae</taxon>
        <taxon>Phytophthora</taxon>
    </lineage>
</organism>
<dbReference type="EMBL" id="MBAD02000405">
    <property type="protein sequence ID" value="RLN68386.1"/>
    <property type="molecule type" value="Genomic_DNA"/>
</dbReference>
<dbReference type="OrthoDB" id="256333at2759"/>
<dbReference type="Gene3D" id="3.90.180.10">
    <property type="entry name" value="Medium-chain alcohol dehydrogenases, catalytic domain"/>
    <property type="match status" value="1"/>
</dbReference>
<dbReference type="Gene3D" id="3.40.50.720">
    <property type="entry name" value="NAD(P)-binding Rossmann-like Domain"/>
    <property type="match status" value="1"/>
</dbReference>
<evidence type="ECO:0000256" key="3">
    <source>
        <dbReference type="ARBA" id="ARBA00022833"/>
    </source>
</evidence>
<evidence type="ECO:0000313" key="7">
    <source>
        <dbReference type="Proteomes" id="UP000277300"/>
    </source>
</evidence>
<dbReference type="InterPro" id="IPR011032">
    <property type="entry name" value="GroES-like_sf"/>
</dbReference>
<evidence type="ECO:0000313" key="8">
    <source>
        <dbReference type="Proteomes" id="UP000284657"/>
    </source>
</evidence>
<dbReference type="PANTHER" id="PTHR42813">
    <property type="entry name" value="ZINC-TYPE ALCOHOL DEHYDROGENASE-LIKE"/>
    <property type="match status" value="1"/>
</dbReference>
<dbReference type="InterPro" id="IPR013154">
    <property type="entry name" value="ADH-like_N"/>
</dbReference>
<dbReference type="GO" id="GO:0046872">
    <property type="term" value="F:metal ion binding"/>
    <property type="evidence" value="ECO:0007669"/>
    <property type="project" value="UniProtKB-KW"/>
</dbReference>
<evidence type="ECO:0000256" key="2">
    <source>
        <dbReference type="ARBA" id="ARBA00022723"/>
    </source>
</evidence>
<sequence>MIRDGNTLTAWDEWLQPPHEEGGLEDSQCQICFYCLGDTSEKSKPLKTMEAVNKMTTSHAHGQDTCSKDPTGCMRAVVWNGKSVQLEHLPKPKVVEASDVVVKVMACSLSPDFAKEVCGRYGAGLEKGQVLGSEAVGVVECVGAAVNKVKIGDRVAVSFELACGDCKHCRRHEFAACNCTNSSQEFKKMYGGWAPAAVLGSTRMLGNVPGVQAEYVRVPFADVNCFKLPSSVSDDKALLGVKTTVCALHAVDMAHVKEGDSVVIWGLGPIGLQAAHWCKLRGAKTVLGVEHCVDRIKFAHDHMNLEVVNRRDLSSAQIIAKLQHMLPPAGADAVIDASGCSTTGGWMTKLEKKMGMETKPETTDMFKELLTIVRKCGHVAIVSDYMCSVEAFPIGHVAMKSLTVHAGRTPAQKYYPKVFDAIESGEIDPSVLISHRLALEEVPQAYSCIAKKDGDFLKAFVAPHEMRSKS</sequence>
<comment type="caution">
    <text evidence="5">The sequence shown here is derived from an EMBL/GenBank/DDBJ whole genome shotgun (WGS) entry which is preliminary data.</text>
</comment>
<gene>
    <name evidence="6" type="ORF">BBJ29_002681</name>
    <name evidence="5" type="ORF">BBP00_00004465</name>
</gene>
<feature type="domain" description="Alcohol dehydrogenase-like N-terminal" evidence="4">
    <location>
        <begin position="97"/>
        <end position="229"/>
    </location>
</feature>
<dbReference type="Proteomes" id="UP000277300">
    <property type="component" value="Unassembled WGS sequence"/>
</dbReference>
<evidence type="ECO:0000256" key="1">
    <source>
        <dbReference type="ARBA" id="ARBA00001947"/>
    </source>
</evidence>
<dbReference type="Proteomes" id="UP000284657">
    <property type="component" value="Unassembled WGS sequence"/>
</dbReference>
<evidence type="ECO:0000259" key="4">
    <source>
        <dbReference type="Pfam" id="PF08240"/>
    </source>
</evidence>
<evidence type="ECO:0000313" key="5">
    <source>
        <dbReference type="EMBL" id="RLN62889.1"/>
    </source>
</evidence>
<dbReference type="SUPFAM" id="SSF50129">
    <property type="entry name" value="GroES-like"/>
    <property type="match status" value="1"/>
</dbReference>
<keyword evidence="3" id="KW-0862">Zinc</keyword>
<dbReference type="PANTHER" id="PTHR42813:SF1">
    <property type="entry name" value="DEHYDROGENASE, PUTATIVE (AFU_ORTHOLOGUE AFUA_5G03930)-RELATED"/>
    <property type="match status" value="1"/>
</dbReference>
<keyword evidence="2" id="KW-0479">Metal-binding</keyword>
<dbReference type="AlphaFoldDB" id="A0A3F2RRN4"/>
<dbReference type="SUPFAM" id="SSF51735">
    <property type="entry name" value="NAD(P)-binding Rossmann-fold domains"/>
    <property type="match status" value="1"/>
</dbReference>
<name>A0A3F2RRN4_9STRA</name>
<proteinExistence type="predicted"/>
<comment type="cofactor">
    <cofactor evidence="1">
        <name>Zn(2+)</name>
        <dbReference type="ChEBI" id="CHEBI:29105"/>
    </cofactor>
</comment>
<protein>
    <recommendedName>
        <fullName evidence="4">Alcohol dehydrogenase-like N-terminal domain-containing protein</fullName>
    </recommendedName>
</protein>
<reference evidence="7 8" key="1">
    <citation type="submission" date="2018-07" db="EMBL/GenBank/DDBJ databases">
        <title>Genome sequencing of oomycete isolates from Chile give support for New Zealand origin for Phytophthora kernoviae and make available the first Nothophytophthora sp. genome.</title>
        <authorList>
            <person name="Studholme D.J."/>
            <person name="Sanfuentes E."/>
            <person name="Panda P."/>
            <person name="Hill R."/>
            <person name="Sambles C."/>
            <person name="Grant M."/>
            <person name="Williams N.M."/>
            <person name="Mcdougal R.L."/>
        </authorList>
    </citation>
    <scope>NUCLEOTIDE SEQUENCE [LARGE SCALE GENOMIC DNA]</scope>
    <source>
        <strain evidence="5">Chile6</strain>
        <strain evidence="6">Chile7</strain>
    </source>
</reference>
<accession>A0A3F2RRN4</accession>